<dbReference type="Gene3D" id="3.30.70.330">
    <property type="match status" value="1"/>
</dbReference>
<feature type="compositionally biased region" description="Basic and acidic residues" evidence="1">
    <location>
        <begin position="20"/>
        <end position="30"/>
    </location>
</feature>
<accession>A0A6V7QNZ0</accession>
<feature type="compositionally biased region" description="Gly residues" evidence="1">
    <location>
        <begin position="66"/>
        <end position="77"/>
    </location>
</feature>
<dbReference type="GO" id="GO:0003676">
    <property type="term" value="F:nucleic acid binding"/>
    <property type="evidence" value="ECO:0007669"/>
    <property type="project" value="InterPro"/>
</dbReference>
<dbReference type="InterPro" id="IPR012677">
    <property type="entry name" value="Nucleotide-bd_a/b_plait_sf"/>
</dbReference>
<organism evidence="2">
    <name type="scientific">Ananas comosus var. bracteatus</name>
    <name type="common">red pineapple</name>
    <dbReference type="NCBI Taxonomy" id="296719"/>
    <lineage>
        <taxon>Eukaryota</taxon>
        <taxon>Viridiplantae</taxon>
        <taxon>Streptophyta</taxon>
        <taxon>Embryophyta</taxon>
        <taxon>Tracheophyta</taxon>
        <taxon>Spermatophyta</taxon>
        <taxon>Magnoliopsida</taxon>
        <taxon>Liliopsida</taxon>
        <taxon>Poales</taxon>
        <taxon>Bromeliaceae</taxon>
        <taxon>Bromelioideae</taxon>
        <taxon>Ananas</taxon>
    </lineage>
</organism>
<sequence length="156" mass="17399">MATEEDASKLQSRKKKKKMLLKEPSKEEEKKKKKKKAKKDKWGQPVLNSWDEPQQEEEEEEEEEAGVGGGGGGGGGGDGDEDTYERNKVVVSGMPYSATEQQIRELFDGVGAVRHLHLSRFPDSETSAASSSSHSRLRMMQRVLLSLMDSKWVTDS</sequence>
<name>A0A6V7QNZ0_ANACO</name>
<dbReference type="AlphaFoldDB" id="A0A6V7QNZ0"/>
<dbReference type="EMBL" id="LR862137">
    <property type="protein sequence ID" value="CAD1844611.1"/>
    <property type="molecule type" value="Genomic_DNA"/>
</dbReference>
<proteinExistence type="predicted"/>
<gene>
    <name evidence="2" type="ORF">CB5_LOCUS27822</name>
</gene>
<evidence type="ECO:0000256" key="1">
    <source>
        <dbReference type="SAM" id="MobiDB-lite"/>
    </source>
</evidence>
<feature type="region of interest" description="Disordered" evidence="1">
    <location>
        <begin position="1"/>
        <end position="85"/>
    </location>
</feature>
<protein>
    <recommendedName>
        <fullName evidence="3">RRM domain-containing protein</fullName>
    </recommendedName>
</protein>
<evidence type="ECO:0000313" key="2">
    <source>
        <dbReference type="EMBL" id="CAD1844611.1"/>
    </source>
</evidence>
<feature type="compositionally biased region" description="Acidic residues" evidence="1">
    <location>
        <begin position="53"/>
        <end position="65"/>
    </location>
</feature>
<dbReference type="SUPFAM" id="SSF54928">
    <property type="entry name" value="RNA-binding domain, RBD"/>
    <property type="match status" value="1"/>
</dbReference>
<evidence type="ECO:0008006" key="3">
    <source>
        <dbReference type="Google" id="ProtNLM"/>
    </source>
</evidence>
<reference evidence="2" key="1">
    <citation type="submission" date="2020-07" db="EMBL/GenBank/DDBJ databases">
        <authorList>
            <person name="Lin J."/>
        </authorList>
    </citation>
    <scope>NUCLEOTIDE SEQUENCE</scope>
</reference>
<dbReference type="InterPro" id="IPR035979">
    <property type="entry name" value="RBD_domain_sf"/>
</dbReference>